<evidence type="ECO:0000256" key="1">
    <source>
        <dbReference type="SAM" id="Phobius"/>
    </source>
</evidence>
<evidence type="ECO:0000313" key="2">
    <source>
        <dbReference type="EMBL" id="VDL84778.1"/>
    </source>
</evidence>
<dbReference type="AlphaFoldDB" id="A0A0N4YUW7"/>
<dbReference type="Proteomes" id="UP000271162">
    <property type="component" value="Unassembled WGS sequence"/>
</dbReference>
<feature type="transmembrane region" description="Helical" evidence="1">
    <location>
        <begin position="207"/>
        <end position="232"/>
    </location>
</feature>
<dbReference type="WBParaSite" id="NBR_0002103901-mRNA-1">
    <property type="protein sequence ID" value="NBR_0002103901-mRNA-1"/>
    <property type="gene ID" value="NBR_0002103901"/>
</dbReference>
<proteinExistence type="predicted"/>
<keyword evidence="3" id="KW-1185">Reference proteome</keyword>
<feature type="transmembrane region" description="Helical" evidence="1">
    <location>
        <begin position="60"/>
        <end position="86"/>
    </location>
</feature>
<sequence length="288" mass="32737">ASYGTFAEKAPWPNFITSPEWKANAAGIECFSRSIFPSGMFFIYIEAMILTCLPQLADSWIFNLTLFLCLIPVLNGLIIFCFFAQFMEVNWFYNPIDFFNIFTYVLFCLMTAAYFVFCLFGSCMCCFTIFSKTSEKRSIHTFVDMWLLFPYALIPDLMYAPSFGMTSVQFVFKFFYDLILNSGLLEGGGDMSFVLDVAKVALNALPWFVLLFPLVQALLAFFFLLSCGRVYVGLPPPPHRKTSKLSAGNRIHSSFTVSTRQVTKIVFIVHHREFPPIEPVKVAETSPA</sequence>
<keyword evidence="1" id="KW-0472">Membrane</keyword>
<reference evidence="2 3" key="2">
    <citation type="submission" date="2018-11" db="EMBL/GenBank/DDBJ databases">
        <authorList>
            <consortium name="Pathogen Informatics"/>
        </authorList>
    </citation>
    <scope>NUCLEOTIDE SEQUENCE [LARGE SCALE GENOMIC DNA]</scope>
</reference>
<dbReference type="EMBL" id="UYSL01025830">
    <property type="protein sequence ID" value="VDL84778.1"/>
    <property type="molecule type" value="Genomic_DNA"/>
</dbReference>
<name>A0A0N4YUW7_NIPBR</name>
<protein>
    <submittedName>
        <fullName evidence="4">Ion_trans domain-containing protein</fullName>
    </submittedName>
</protein>
<organism evidence="4">
    <name type="scientific">Nippostrongylus brasiliensis</name>
    <name type="common">Rat hookworm</name>
    <dbReference type="NCBI Taxonomy" id="27835"/>
    <lineage>
        <taxon>Eukaryota</taxon>
        <taxon>Metazoa</taxon>
        <taxon>Ecdysozoa</taxon>
        <taxon>Nematoda</taxon>
        <taxon>Chromadorea</taxon>
        <taxon>Rhabditida</taxon>
        <taxon>Rhabditina</taxon>
        <taxon>Rhabditomorpha</taxon>
        <taxon>Strongyloidea</taxon>
        <taxon>Heligmosomidae</taxon>
        <taxon>Nippostrongylus</taxon>
    </lineage>
</organism>
<feature type="transmembrane region" description="Helical" evidence="1">
    <location>
        <begin position="142"/>
        <end position="160"/>
    </location>
</feature>
<accession>A0A0N4YUW7</accession>
<evidence type="ECO:0000313" key="4">
    <source>
        <dbReference type="WBParaSite" id="NBR_0002103901-mRNA-1"/>
    </source>
</evidence>
<feature type="transmembrane region" description="Helical" evidence="1">
    <location>
        <begin position="101"/>
        <end position="130"/>
    </location>
</feature>
<keyword evidence="1" id="KW-0812">Transmembrane</keyword>
<reference evidence="4" key="1">
    <citation type="submission" date="2017-02" db="UniProtKB">
        <authorList>
            <consortium name="WormBaseParasite"/>
        </authorList>
    </citation>
    <scope>IDENTIFICATION</scope>
</reference>
<keyword evidence="1" id="KW-1133">Transmembrane helix</keyword>
<evidence type="ECO:0000313" key="3">
    <source>
        <dbReference type="Proteomes" id="UP000271162"/>
    </source>
</evidence>
<feature type="transmembrane region" description="Helical" evidence="1">
    <location>
        <begin position="35"/>
        <end position="53"/>
    </location>
</feature>
<gene>
    <name evidence="2" type="ORF">NBR_LOCUS21040</name>
</gene>